<evidence type="ECO:0000256" key="1">
    <source>
        <dbReference type="ARBA" id="ARBA00004651"/>
    </source>
</evidence>
<feature type="transmembrane region" description="Helical" evidence="8">
    <location>
        <begin position="328"/>
        <end position="346"/>
    </location>
</feature>
<proteinExistence type="inferred from homology"/>
<dbReference type="PANTHER" id="PTHR42703:SF1">
    <property type="entry name" value="NA(+)_H(+) ANTIPORTER SUBUNIT D1"/>
    <property type="match status" value="1"/>
</dbReference>
<keyword evidence="3" id="KW-1003">Cell membrane</keyword>
<keyword evidence="6 8" id="KW-0472">Membrane</keyword>
<comment type="subcellular location">
    <subcellularLocation>
        <location evidence="1">Cell membrane</location>
        <topology evidence="1">Multi-pass membrane protein</topology>
    </subcellularLocation>
    <subcellularLocation>
        <location evidence="7">Membrane</location>
        <topology evidence="7">Multi-pass membrane protein</topology>
    </subcellularLocation>
</comment>
<evidence type="ECO:0000256" key="8">
    <source>
        <dbReference type="SAM" id="Phobius"/>
    </source>
</evidence>
<keyword evidence="5 8" id="KW-1133">Transmembrane helix</keyword>
<feature type="transmembrane region" description="Helical" evidence="8">
    <location>
        <begin position="162"/>
        <end position="184"/>
    </location>
</feature>
<feature type="transmembrane region" description="Helical" evidence="8">
    <location>
        <begin position="59"/>
        <end position="81"/>
    </location>
</feature>
<sequence>ASAVLSGAMIKAGLLGWMRLLPLDATGHAVLGEVLVALGLAAAFLGALAGLLQARPKTILAYSSISQMGLMTTGVGLALLLPAMREPLLFAVAIYALHHGLAKGSLFLAVDIAGQLPRSKRYRYAVLGLIALPGFSLAGLPFTSGALAKDLLKAPLAANGTGLVYTLLTLAAIGTTLLVLRFLWRLRQDLALTARPLPTGRWLPWSLLAAMSLILPAVAALTALASPAVPLPGLAAVSLLWPILAGLVLSALGGIVLREWMARHVPEGDVAILANALIHAAQGLHARVSPLREIRLHPRLRARLRRAQRITRHELEWAERRMTRWGRLAFLFGLSLLGLYAAMAFTP</sequence>
<keyword evidence="11" id="KW-1185">Reference proteome</keyword>
<dbReference type="PANTHER" id="PTHR42703">
    <property type="entry name" value="NADH DEHYDROGENASE"/>
    <property type="match status" value="1"/>
</dbReference>
<evidence type="ECO:0000313" key="11">
    <source>
        <dbReference type="Proteomes" id="UP000189177"/>
    </source>
</evidence>
<feature type="transmembrane region" description="Helical" evidence="8">
    <location>
        <begin position="29"/>
        <end position="52"/>
    </location>
</feature>
<dbReference type="AlphaFoldDB" id="A0A1V2ZUW0"/>
<dbReference type="InterPro" id="IPR001750">
    <property type="entry name" value="ND/Mrp_TM"/>
</dbReference>
<dbReference type="EMBL" id="MUZR01000084">
    <property type="protein sequence ID" value="OOC08908.1"/>
    <property type="molecule type" value="Genomic_DNA"/>
</dbReference>
<dbReference type="InterPro" id="IPR050586">
    <property type="entry name" value="CPA3_Na-H_Antiporter_D"/>
</dbReference>
<dbReference type="GO" id="GO:0005886">
    <property type="term" value="C:plasma membrane"/>
    <property type="evidence" value="ECO:0007669"/>
    <property type="project" value="UniProtKB-SubCell"/>
</dbReference>
<evidence type="ECO:0000256" key="4">
    <source>
        <dbReference type="ARBA" id="ARBA00022692"/>
    </source>
</evidence>
<name>A0A1V2ZUW0_9GAMM</name>
<dbReference type="Proteomes" id="UP000189177">
    <property type="component" value="Unassembled WGS sequence"/>
</dbReference>
<keyword evidence="4 7" id="KW-0812">Transmembrane</keyword>
<evidence type="ECO:0000259" key="9">
    <source>
        <dbReference type="Pfam" id="PF00361"/>
    </source>
</evidence>
<evidence type="ECO:0000256" key="6">
    <source>
        <dbReference type="ARBA" id="ARBA00023136"/>
    </source>
</evidence>
<evidence type="ECO:0000256" key="7">
    <source>
        <dbReference type="RuleBase" id="RU000320"/>
    </source>
</evidence>
<feature type="domain" description="NADH:quinone oxidoreductase/Mrp antiporter transmembrane" evidence="9">
    <location>
        <begin position="2"/>
        <end position="169"/>
    </location>
</feature>
<accession>A0A1V2ZUW0</accession>
<feature type="transmembrane region" description="Helical" evidence="8">
    <location>
        <begin position="205"/>
        <end position="225"/>
    </location>
</feature>
<comment type="similarity">
    <text evidence="2">Belongs to the CPA3 antiporters (TC 2.A.63) subunit D family.</text>
</comment>
<feature type="non-terminal residue" evidence="10">
    <location>
        <position position="1"/>
    </location>
</feature>
<evidence type="ECO:0000256" key="2">
    <source>
        <dbReference type="ARBA" id="ARBA00005346"/>
    </source>
</evidence>
<organism evidence="10 11">
    <name type="scientific">Thioalkalivibrio halophilus</name>
    <dbReference type="NCBI Taxonomy" id="252474"/>
    <lineage>
        <taxon>Bacteria</taxon>
        <taxon>Pseudomonadati</taxon>
        <taxon>Pseudomonadota</taxon>
        <taxon>Gammaproteobacteria</taxon>
        <taxon>Chromatiales</taxon>
        <taxon>Ectothiorhodospiraceae</taxon>
        <taxon>Thioalkalivibrio</taxon>
    </lineage>
</organism>
<feature type="transmembrane region" description="Helical" evidence="8">
    <location>
        <begin position="87"/>
        <end position="110"/>
    </location>
</feature>
<feature type="transmembrane region" description="Helical" evidence="8">
    <location>
        <begin position="231"/>
        <end position="257"/>
    </location>
</feature>
<keyword evidence="10" id="KW-0830">Ubiquinone</keyword>
<gene>
    <name evidence="10" type="ORF">B1A74_13800</name>
</gene>
<feature type="transmembrane region" description="Helical" evidence="8">
    <location>
        <begin position="122"/>
        <end position="142"/>
    </location>
</feature>
<reference evidence="10 11" key="1">
    <citation type="submission" date="2017-02" db="EMBL/GenBank/DDBJ databases">
        <title>Genomic diversity within the haloalkaliphilic genus Thioalkalivibrio.</title>
        <authorList>
            <person name="Ahn A.-C."/>
            <person name="Meier-Kolthoff J."/>
            <person name="Overmars L."/>
            <person name="Richter M."/>
            <person name="Woyke T."/>
            <person name="Sorokin D.Y."/>
            <person name="Muyzer G."/>
        </authorList>
    </citation>
    <scope>NUCLEOTIDE SEQUENCE [LARGE SCALE GENOMIC DNA]</scope>
    <source>
        <strain evidence="10 11">HL17</strain>
    </source>
</reference>
<evidence type="ECO:0000256" key="5">
    <source>
        <dbReference type="ARBA" id="ARBA00022989"/>
    </source>
</evidence>
<protein>
    <submittedName>
        <fullName evidence="10">NADH/ubiquinone/plastoquinone (Complex I)</fullName>
    </submittedName>
</protein>
<dbReference type="Pfam" id="PF00361">
    <property type="entry name" value="Proton_antipo_M"/>
    <property type="match status" value="1"/>
</dbReference>
<evidence type="ECO:0000256" key="3">
    <source>
        <dbReference type="ARBA" id="ARBA00022475"/>
    </source>
</evidence>
<comment type="caution">
    <text evidence="10">The sequence shown here is derived from an EMBL/GenBank/DDBJ whole genome shotgun (WGS) entry which is preliminary data.</text>
</comment>
<dbReference type="RefSeq" id="WP_279625497.1">
    <property type="nucleotide sequence ID" value="NZ_MUZR01000084.1"/>
</dbReference>
<evidence type="ECO:0000313" key="10">
    <source>
        <dbReference type="EMBL" id="OOC08908.1"/>
    </source>
</evidence>